<keyword evidence="2" id="KW-1185">Reference proteome</keyword>
<accession>A0A6J0JC78</accession>
<dbReference type="Pfam" id="PF05904">
    <property type="entry name" value="DUF863"/>
    <property type="match status" value="3"/>
</dbReference>
<feature type="compositionally biased region" description="Polar residues" evidence="1">
    <location>
        <begin position="804"/>
        <end position="822"/>
    </location>
</feature>
<dbReference type="OrthoDB" id="630817at2759"/>
<feature type="region of interest" description="Disordered" evidence="1">
    <location>
        <begin position="773"/>
        <end position="822"/>
    </location>
</feature>
<feature type="compositionally biased region" description="Acidic residues" evidence="1">
    <location>
        <begin position="563"/>
        <end position="577"/>
    </location>
</feature>
<organism evidence="2 3">
    <name type="scientific">Raphanus sativus</name>
    <name type="common">Radish</name>
    <name type="synonym">Raphanus raphanistrum var. sativus</name>
    <dbReference type="NCBI Taxonomy" id="3726"/>
    <lineage>
        <taxon>Eukaryota</taxon>
        <taxon>Viridiplantae</taxon>
        <taxon>Streptophyta</taxon>
        <taxon>Embryophyta</taxon>
        <taxon>Tracheophyta</taxon>
        <taxon>Spermatophyta</taxon>
        <taxon>Magnoliopsida</taxon>
        <taxon>eudicotyledons</taxon>
        <taxon>Gunneridae</taxon>
        <taxon>Pentapetalae</taxon>
        <taxon>rosids</taxon>
        <taxon>malvids</taxon>
        <taxon>Brassicales</taxon>
        <taxon>Brassicaceae</taxon>
        <taxon>Brassiceae</taxon>
        <taxon>Raphanus</taxon>
    </lineage>
</organism>
<dbReference type="PANTHER" id="PTHR33167">
    <property type="entry name" value="TRANSCRIPTION FACTOR, PUTATIVE (DUF863)-RELATED"/>
    <property type="match status" value="1"/>
</dbReference>
<dbReference type="Proteomes" id="UP000504610">
    <property type="component" value="Chromosome 6"/>
</dbReference>
<dbReference type="InterPro" id="IPR008581">
    <property type="entry name" value="DUF863_pln"/>
</dbReference>
<dbReference type="PANTHER" id="PTHR33167:SF36">
    <property type="entry name" value="(RAPE) HYPOTHETICAL PROTEIN"/>
    <property type="match status" value="1"/>
</dbReference>
<reference evidence="3" key="2">
    <citation type="submission" date="2025-08" db="UniProtKB">
        <authorList>
            <consortium name="RefSeq"/>
        </authorList>
    </citation>
    <scope>IDENTIFICATION</scope>
    <source>
        <tissue evidence="3">Leaf</tissue>
    </source>
</reference>
<sequence>MGTKIHCESLFSGHHHSMRDLNNESNGCRWPLFYAADNRDQFYNDDKDVVRRTMLEHEAVFKTQVLELHRVYRIQKDMMDELKRKQFNKEWFQNEASCSSQATNNDDLRKWKMPSFPLANSVYDRPSMSVVEDNGPVVPWQNGASSKNVEEVRPSKIRRKMIDLCLPADEDNEEVVELKDHRVSSQLPNGYGSSSSRSNGLADLNEPFKAQDTNEFAYGSVREDAPLHPDENGKQKVWPHRPLRIGKMMIHQVVNADHYPATQPAKPMDSTSQPMQVFMNSSQRVMGLPNPNHGPPPSWRERTFIDLEADTDDTNTNHESSFASHQPLHLYHPPDSAVPWNHMHSSWQNPSFGFPQRVARYPVDNGQKIQGCLGDRLPFESNGRSDYRPPGNNTLLDLNGSEVKFVRDLNLNVTLSSNTCVVEVSKDEATLPWLAKSKSNDAVPSPNIKEETGKSVENLIRIESSKSASCSNKPETEKINNIPRDERNAVRMMLDINEPLSDADQPMEEEHICNTKKVSVNSDKCHIDLNMSVIEEEEEDENWSVPTTTSRLSSKTIMIDLETVPESDVEEEDDDVSGDNKPSEESETTTAAAAETMVAISSACFDREVEATETIILHWFAETVDTHRENLDQKLASLSRNQARSIEEVDYFESVTLQLPETTEEEYMPKPLVPEDIVLEETSAVVTSQRPRRGNARKGKQRRDFQRDTLPGLVSLSKHEVTEDIQLFDGLMRAAGSSWTPNGLARKKTGSRGRPRRVVTIPEPVYYPVPAPCPSVQSKNGGEIEDGSFAGWGKMTRRPRRQRCPSSTVTTTTSNQRHAPFT</sequence>
<feature type="compositionally biased region" description="Basic residues" evidence="1">
    <location>
        <begin position="690"/>
        <end position="701"/>
    </location>
</feature>
<proteinExistence type="predicted"/>
<dbReference type="KEGG" id="rsz:108805786"/>
<name>A0A6J0JC78_RAPSA</name>
<evidence type="ECO:0000313" key="2">
    <source>
        <dbReference type="Proteomes" id="UP000504610"/>
    </source>
</evidence>
<reference evidence="2" key="1">
    <citation type="journal article" date="2019" name="Database">
        <title>The radish genome database (RadishGD): an integrated information resource for radish genomics.</title>
        <authorList>
            <person name="Yu H.J."/>
            <person name="Baek S."/>
            <person name="Lee Y.J."/>
            <person name="Cho A."/>
            <person name="Mun J.H."/>
        </authorList>
    </citation>
    <scope>NUCLEOTIDE SEQUENCE [LARGE SCALE GENOMIC DNA]</scope>
    <source>
        <strain evidence="2">cv. WK10039</strain>
    </source>
</reference>
<dbReference type="RefSeq" id="XP_018433228.1">
    <property type="nucleotide sequence ID" value="XM_018577726.2"/>
</dbReference>
<protein>
    <submittedName>
        <fullName evidence="3">Uncharacterized protein LOC108805786</fullName>
    </submittedName>
</protein>
<dbReference type="AlphaFoldDB" id="A0A6J0JC78"/>
<feature type="region of interest" description="Disordered" evidence="1">
    <location>
        <begin position="563"/>
        <end position="588"/>
    </location>
</feature>
<evidence type="ECO:0000256" key="1">
    <source>
        <dbReference type="SAM" id="MobiDB-lite"/>
    </source>
</evidence>
<dbReference type="GeneID" id="108805786"/>
<evidence type="ECO:0000313" key="3">
    <source>
        <dbReference type="RefSeq" id="XP_018433228.1"/>
    </source>
</evidence>
<feature type="region of interest" description="Disordered" evidence="1">
    <location>
        <begin position="684"/>
        <end position="711"/>
    </location>
</feature>
<gene>
    <name evidence="3" type="primary">LOC108805786</name>
</gene>